<organism evidence="2">
    <name type="scientific">Mycolicibacter sinensis (strain JDM601)</name>
    <name type="common">Mycobacterium sinense</name>
    <dbReference type="NCBI Taxonomy" id="875328"/>
    <lineage>
        <taxon>Bacteria</taxon>
        <taxon>Bacillati</taxon>
        <taxon>Actinomycetota</taxon>
        <taxon>Actinomycetes</taxon>
        <taxon>Mycobacteriales</taxon>
        <taxon>Mycobacteriaceae</taxon>
        <taxon>Mycolicibacter</taxon>
    </lineage>
</organism>
<proteinExistence type="predicted"/>
<name>A0A1A2ENG9_MYCSD</name>
<comment type="caution">
    <text evidence="2">The sequence shown here is derived from an EMBL/GenBank/DDBJ whole genome shotgun (WGS) entry which is preliminary data.</text>
</comment>
<dbReference type="AlphaFoldDB" id="A0A1A2ENG9"/>
<dbReference type="Pfam" id="PF07362">
    <property type="entry name" value="CcdA"/>
    <property type="match status" value="1"/>
</dbReference>
<dbReference type="InterPro" id="IPR009956">
    <property type="entry name" value="Post-segregation_anti-tox_CcdA"/>
</dbReference>
<gene>
    <name evidence="2" type="ORF">A5771_00260</name>
</gene>
<dbReference type="RefSeq" id="WP_064854425.1">
    <property type="nucleotide sequence ID" value="NZ_LZIM01000031.1"/>
</dbReference>
<evidence type="ECO:0000313" key="2">
    <source>
        <dbReference type="EMBL" id="OBG07766.1"/>
    </source>
</evidence>
<keyword evidence="1" id="KW-1277">Toxin-antitoxin system</keyword>
<reference evidence="2" key="1">
    <citation type="submission" date="2016-06" db="EMBL/GenBank/DDBJ databases">
        <authorList>
            <person name="Kjaerup R.B."/>
            <person name="Dalgaard T.S."/>
            <person name="Juul-Madsen H.R."/>
        </authorList>
    </citation>
    <scope>NUCLEOTIDE SEQUENCE [LARGE SCALE GENOMIC DNA]</scope>
    <source>
        <strain evidence="2">852014-51077_SCH5608930-a</strain>
    </source>
</reference>
<evidence type="ECO:0000256" key="1">
    <source>
        <dbReference type="ARBA" id="ARBA00022649"/>
    </source>
</evidence>
<sequence length="85" mass="9120">MHYSAPSVCTLVCMARLNVYVPDDLAERARARGLNVSALTQAAISAELENSATNTWLDGLEVRSTGARHDDVLDALDAARDEFGA</sequence>
<dbReference type="Proteomes" id="UP000093985">
    <property type="component" value="Unassembled WGS sequence"/>
</dbReference>
<accession>A0A1A2ENG9</accession>
<dbReference type="OrthoDB" id="3290891at2"/>
<protein>
    <submittedName>
        <fullName evidence="2">Antitoxin</fullName>
    </submittedName>
</protein>
<dbReference type="EMBL" id="LZIN01000034">
    <property type="protein sequence ID" value="OBG07766.1"/>
    <property type="molecule type" value="Genomic_DNA"/>
</dbReference>